<reference evidence="8" key="1">
    <citation type="journal article" date="2013" name="G3 (Bethesda)">
        <title>Comparative genomics of a plant-pathogenic fungus, Pyrenophora tritici-repentis, reveals transduplication and the impact of repeat elements on pathogenicity and population divergence.</title>
        <authorList>
            <person name="Manning V.A."/>
            <person name="Pandelova I."/>
            <person name="Dhillon B."/>
            <person name="Wilhelm L.J."/>
            <person name="Goodwin S.B."/>
            <person name="Berlin A.M."/>
            <person name="Figueroa M."/>
            <person name="Freitag M."/>
            <person name="Hane J.K."/>
            <person name="Henrissat B."/>
            <person name="Holman W.H."/>
            <person name="Kodira C.D."/>
            <person name="Martin J."/>
            <person name="Oliver R.P."/>
            <person name="Robbertse B."/>
            <person name="Schackwitz W."/>
            <person name="Schwartz D.C."/>
            <person name="Spatafora J.W."/>
            <person name="Turgeon B.G."/>
            <person name="Yandava C."/>
            <person name="Young S."/>
            <person name="Zhou S."/>
            <person name="Zeng Q."/>
            <person name="Grigoriev I.V."/>
            <person name="Ma L.-J."/>
            <person name="Ciuffetti L.M."/>
        </authorList>
    </citation>
    <scope>NUCLEOTIDE SEQUENCE [LARGE SCALE GENOMIC DNA]</scope>
    <source>
        <strain evidence="8">Pt-1C-BFP</strain>
    </source>
</reference>
<feature type="transmembrane region" description="Helical" evidence="6">
    <location>
        <begin position="193"/>
        <end position="212"/>
    </location>
</feature>
<evidence type="ECO:0000313" key="8">
    <source>
        <dbReference type="Proteomes" id="UP000001471"/>
    </source>
</evidence>
<feature type="region of interest" description="Disordered" evidence="5">
    <location>
        <begin position="602"/>
        <end position="642"/>
    </location>
</feature>
<dbReference type="PANTHER" id="PTHR23507">
    <property type="entry name" value="ZGC:174356"/>
    <property type="match status" value="1"/>
</dbReference>
<dbReference type="SUPFAM" id="SSF103473">
    <property type="entry name" value="MFS general substrate transporter"/>
    <property type="match status" value="1"/>
</dbReference>
<feature type="region of interest" description="Disordered" evidence="5">
    <location>
        <begin position="223"/>
        <end position="242"/>
    </location>
</feature>
<evidence type="ECO:0000256" key="4">
    <source>
        <dbReference type="ARBA" id="ARBA00023136"/>
    </source>
</evidence>
<proteinExistence type="predicted"/>
<gene>
    <name evidence="7" type="ORF">PTRG_07444</name>
</gene>
<dbReference type="GO" id="GO:0016020">
    <property type="term" value="C:membrane"/>
    <property type="evidence" value="ECO:0007669"/>
    <property type="project" value="UniProtKB-SubCell"/>
</dbReference>
<keyword evidence="4 6" id="KW-0472">Membrane</keyword>
<name>B2WAY1_PYRTR</name>
<feature type="compositionally biased region" description="Basic and acidic residues" evidence="5">
    <location>
        <begin position="602"/>
        <end position="611"/>
    </location>
</feature>
<evidence type="ECO:0000313" key="7">
    <source>
        <dbReference type="EMBL" id="EDU50363.1"/>
    </source>
</evidence>
<feature type="transmembrane region" description="Helical" evidence="6">
    <location>
        <begin position="9"/>
        <end position="29"/>
    </location>
</feature>
<accession>B2WAY1</accession>
<evidence type="ECO:0000256" key="1">
    <source>
        <dbReference type="ARBA" id="ARBA00004141"/>
    </source>
</evidence>
<sequence>MPPASSKRAIWPLVLLLVLVHLSAVLYTLPLNRVIELRLCQEHYERNDPSLIQPDGSIPEKLCKIDDVQRRLAWLQGIMETTLVVCDFVVTIPFSFVAQRWGIRVVLWCNLIPRVFMSAWAVVVAIIAGPFLNVLGGECVFQSTIFTLTSALTSEYVQRASYFSYISSTSYVVSFMGPTLASFTMSTNLWLPFWLNMLLLTCAIPTILLLPVTKRTPNILSTPHGSISNAHTEEESGPLLETTNPSPDRYTTAFETHTSIVQSITQSVRKLWRLVIGRRKFQVLLCSFFLTALASSDTKLLVQYISKRYEWTFAEAGYMLSAKALVNFTLLAIIIPRIIHTSMSTKTVHGSEVRLNILGAEFWMMLTALIIYALGSALPVFTMSLVKSPLIALAHSDIQDFSIVMLTKTLGSLVGAPLMAVLWVQAIKIGGLGLGLPYFVSAVNHYRAVVARYGLEWASTTKLSLVPDNPLLFVTRTSHTPNDPNYLEDPWPEPVPCPTVSSKYGTDAGTMVQSTRGTPPPSQKKNYRIQKSSNDYIDAANLRSKRTPSQQSQCVVVNAYQQRPKGKGNGEITDLTGIEKRTLNKIYARAIERGFDLAERPLNLQDEHVQDAPRSGRPSKQTADTSSAVVLTVQKDETDKEA</sequence>
<dbReference type="InParanoid" id="B2WAY1"/>
<keyword evidence="3 6" id="KW-1133">Transmembrane helix</keyword>
<dbReference type="EMBL" id="DS231621">
    <property type="protein sequence ID" value="EDU50363.1"/>
    <property type="molecule type" value="Genomic_DNA"/>
</dbReference>
<comment type="subcellular location">
    <subcellularLocation>
        <location evidence="1">Membrane</location>
        <topology evidence="1">Multi-pass membrane protein</topology>
    </subcellularLocation>
</comment>
<feature type="transmembrane region" description="Helical" evidence="6">
    <location>
        <begin position="105"/>
        <end position="128"/>
    </location>
</feature>
<evidence type="ECO:0000256" key="2">
    <source>
        <dbReference type="ARBA" id="ARBA00022692"/>
    </source>
</evidence>
<dbReference type="HOGENOM" id="CLU_013756_1_0_1"/>
<feature type="transmembrane region" description="Helical" evidence="6">
    <location>
        <begin position="318"/>
        <end position="339"/>
    </location>
</feature>
<feature type="compositionally biased region" description="Polar residues" evidence="5">
    <location>
        <begin position="618"/>
        <end position="629"/>
    </location>
</feature>
<dbReference type="eggNOG" id="ENOG502SJPU">
    <property type="taxonomic scope" value="Eukaryota"/>
</dbReference>
<dbReference type="AlphaFoldDB" id="B2WAY1"/>
<dbReference type="Proteomes" id="UP000001471">
    <property type="component" value="Unassembled WGS sequence"/>
</dbReference>
<protein>
    <submittedName>
        <fullName evidence="7">Uncharacterized protein</fullName>
    </submittedName>
</protein>
<keyword evidence="2 6" id="KW-0812">Transmembrane</keyword>
<feature type="transmembrane region" description="Helical" evidence="6">
    <location>
        <begin position="74"/>
        <end position="98"/>
    </location>
</feature>
<dbReference type="InterPro" id="IPR036259">
    <property type="entry name" value="MFS_trans_sf"/>
</dbReference>
<organism evidence="7 8">
    <name type="scientific">Pyrenophora tritici-repentis (strain Pt-1C-BFP)</name>
    <name type="common">Wheat tan spot fungus</name>
    <name type="synonym">Drechslera tritici-repentis</name>
    <dbReference type="NCBI Taxonomy" id="426418"/>
    <lineage>
        <taxon>Eukaryota</taxon>
        <taxon>Fungi</taxon>
        <taxon>Dikarya</taxon>
        <taxon>Ascomycota</taxon>
        <taxon>Pezizomycotina</taxon>
        <taxon>Dothideomycetes</taxon>
        <taxon>Pleosporomycetidae</taxon>
        <taxon>Pleosporales</taxon>
        <taxon>Pleosporineae</taxon>
        <taxon>Pleosporaceae</taxon>
        <taxon>Pyrenophora</taxon>
    </lineage>
</organism>
<dbReference type="OMA" id="QRAIYFG"/>
<feature type="transmembrane region" description="Helical" evidence="6">
    <location>
        <begin position="283"/>
        <end position="306"/>
    </location>
</feature>
<evidence type="ECO:0000256" key="6">
    <source>
        <dbReference type="SAM" id="Phobius"/>
    </source>
</evidence>
<evidence type="ECO:0000256" key="5">
    <source>
        <dbReference type="SAM" id="MobiDB-lite"/>
    </source>
</evidence>
<dbReference type="GO" id="GO:0022857">
    <property type="term" value="F:transmembrane transporter activity"/>
    <property type="evidence" value="ECO:0007669"/>
    <property type="project" value="TreeGrafter"/>
</dbReference>
<dbReference type="Gene3D" id="1.20.1250.20">
    <property type="entry name" value="MFS general substrate transporter like domains"/>
    <property type="match status" value="1"/>
</dbReference>
<feature type="transmembrane region" description="Helical" evidence="6">
    <location>
        <begin position="360"/>
        <end position="381"/>
    </location>
</feature>
<feature type="transmembrane region" description="Helical" evidence="6">
    <location>
        <begin position="162"/>
        <end position="181"/>
    </location>
</feature>
<evidence type="ECO:0000256" key="3">
    <source>
        <dbReference type="ARBA" id="ARBA00022989"/>
    </source>
</evidence>
<dbReference type="PANTHER" id="PTHR23507:SF8">
    <property type="entry name" value="MFS GENERAL SUBSTRATE TRANSPORTER"/>
    <property type="match status" value="1"/>
</dbReference>
<dbReference type="CDD" id="cd06174">
    <property type="entry name" value="MFS"/>
    <property type="match status" value="1"/>
</dbReference>
<dbReference type="OrthoDB" id="194139at2759"/>